<gene>
    <name evidence="4" type="ORF">ACFPXP_04275</name>
</gene>
<dbReference type="PANTHER" id="PTHR43420">
    <property type="entry name" value="ACETYLTRANSFERASE"/>
    <property type="match status" value="1"/>
</dbReference>
<evidence type="ECO:0000259" key="3">
    <source>
        <dbReference type="PROSITE" id="PS51186"/>
    </source>
</evidence>
<keyword evidence="1 4" id="KW-0808">Transferase</keyword>
<protein>
    <submittedName>
        <fullName evidence="4">GNAT family N-acetyltransferase</fullName>
        <ecNumber evidence="4">2.3.-.-</ecNumber>
    </submittedName>
</protein>
<dbReference type="SUPFAM" id="SSF55729">
    <property type="entry name" value="Acyl-CoA N-acyltransferases (Nat)"/>
    <property type="match status" value="1"/>
</dbReference>
<evidence type="ECO:0000313" key="5">
    <source>
        <dbReference type="Proteomes" id="UP001596250"/>
    </source>
</evidence>
<dbReference type="InterPro" id="IPR000182">
    <property type="entry name" value="GNAT_dom"/>
</dbReference>
<dbReference type="RefSeq" id="WP_379892701.1">
    <property type="nucleotide sequence ID" value="NZ_CBCSCT010000012.1"/>
</dbReference>
<comment type="caution">
    <text evidence="4">The sequence shown here is derived from an EMBL/GenBank/DDBJ whole genome shotgun (WGS) entry which is preliminary data.</text>
</comment>
<keyword evidence="5" id="KW-1185">Reference proteome</keyword>
<dbReference type="Pfam" id="PF00583">
    <property type="entry name" value="Acetyltransf_1"/>
    <property type="match status" value="1"/>
</dbReference>
<dbReference type="PROSITE" id="PS51186">
    <property type="entry name" value="GNAT"/>
    <property type="match status" value="1"/>
</dbReference>
<reference evidence="5" key="1">
    <citation type="journal article" date="2019" name="Int. J. Syst. Evol. Microbiol.">
        <title>The Global Catalogue of Microorganisms (GCM) 10K type strain sequencing project: providing services to taxonomists for standard genome sequencing and annotation.</title>
        <authorList>
            <consortium name="The Broad Institute Genomics Platform"/>
            <consortium name="The Broad Institute Genome Sequencing Center for Infectious Disease"/>
            <person name="Wu L."/>
            <person name="Ma J."/>
        </authorList>
    </citation>
    <scope>NUCLEOTIDE SEQUENCE [LARGE SCALE GENOMIC DNA]</scope>
    <source>
        <strain evidence="5">CCM 8749</strain>
    </source>
</reference>
<feature type="domain" description="N-acetyltransferase" evidence="3">
    <location>
        <begin position="1"/>
        <end position="156"/>
    </location>
</feature>
<dbReference type="Gene3D" id="3.40.630.30">
    <property type="match status" value="1"/>
</dbReference>
<dbReference type="EC" id="2.3.-.-" evidence="4"/>
<dbReference type="GO" id="GO:0016746">
    <property type="term" value="F:acyltransferase activity"/>
    <property type="evidence" value="ECO:0007669"/>
    <property type="project" value="UniProtKB-KW"/>
</dbReference>
<evidence type="ECO:0000256" key="2">
    <source>
        <dbReference type="ARBA" id="ARBA00023315"/>
    </source>
</evidence>
<organism evidence="4 5">
    <name type="scientific">Marinicrinis lubricantis</name>
    <dbReference type="NCBI Taxonomy" id="2086470"/>
    <lineage>
        <taxon>Bacteria</taxon>
        <taxon>Bacillati</taxon>
        <taxon>Bacillota</taxon>
        <taxon>Bacilli</taxon>
        <taxon>Bacillales</taxon>
        <taxon>Paenibacillaceae</taxon>
    </lineage>
</organism>
<keyword evidence="2 4" id="KW-0012">Acyltransferase</keyword>
<dbReference type="Proteomes" id="UP001596250">
    <property type="component" value="Unassembled WGS sequence"/>
</dbReference>
<dbReference type="CDD" id="cd04301">
    <property type="entry name" value="NAT_SF"/>
    <property type="match status" value="1"/>
</dbReference>
<evidence type="ECO:0000313" key="4">
    <source>
        <dbReference type="EMBL" id="MFC5985649.1"/>
    </source>
</evidence>
<evidence type="ECO:0000256" key="1">
    <source>
        <dbReference type="ARBA" id="ARBA00022679"/>
    </source>
</evidence>
<proteinExistence type="predicted"/>
<dbReference type="EMBL" id="JBHSQV010000029">
    <property type="protein sequence ID" value="MFC5985649.1"/>
    <property type="molecule type" value="Genomic_DNA"/>
</dbReference>
<dbReference type="InterPro" id="IPR016181">
    <property type="entry name" value="Acyl_CoA_acyltransferase"/>
</dbReference>
<accession>A0ABW1IKQ4</accession>
<name>A0ABW1IKQ4_9BACL</name>
<sequence>MNIRLAEKADIDQLICMRWDFTYEHKPALKASYEPFDAECRTFLEEAISGNQWFIWVADIDGTIVSHIYIERIEKVPRPGRITHPFVYMTNVYTIPSCRSKGIGSKLLQHVKKWGREQRFEFMIVWPSDDAISFYRRNGFDHCKEPMEFMYMNDEG</sequence>
<dbReference type="InterPro" id="IPR050680">
    <property type="entry name" value="YpeA/RimI_acetyltransf"/>
</dbReference>